<keyword evidence="1" id="KW-0732">Signal</keyword>
<dbReference type="AlphaFoldDB" id="A0A4U5P0U0"/>
<accession>A0A4U5P0U0</accession>
<protein>
    <recommendedName>
        <fullName evidence="4">Activin types I and II receptor domain-containing protein</fullName>
    </recommendedName>
</protein>
<feature type="signal peptide" evidence="1">
    <location>
        <begin position="1"/>
        <end position="18"/>
    </location>
</feature>
<organism evidence="2 3">
    <name type="scientific">Steinernema carpocapsae</name>
    <name type="common">Entomopathogenic nematode</name>
    <dbReference type="NCBI Taxonomy" id="34508"/>
    <lineage>
        <taxon>Eukaryota</taxon>
        <taxon>Metazoa</taxon>
        <taxon>Ecdysozoa</taxon>
        <taxon>Nematoda</taxon>
        <taxon>Chromadorea</taxon>
        <taxon>Rhabditida</taxon>
        <taxon>Tylenchina</taxon>
        <taxon>Panagrolaimomorpha</taxon>
        <taxon>Strongyloidoidea</taxon>
        <taxon>Steinernematidae</taxon>
        <taxon>Steinernema</taxon>
    </lineage>
</organism>
<reference evidence="2 3" key="1">
    <citation type="journal article" date="2015" name="Genome Biol.">
        <title>Comparative genomics of Steinernema reveals deeply conserved gene regulatory networks.</title>
        <authorList>
            <person name="Dillman A.R."/>
            <person name="Macchietto M."/>
            <person name="Porter C.F."/>
            <person name="Rogers A."/>
            <person name="Williams B."/>
            <person name="Antoshechkin I."/>
            <person name="Lee M.M."/>
            <person name="Goodwin Z."/>
            <person name="Lu X."/>
            <person name="Lewis E.E."/>
            <person name="Goodrich-Blair H."/>
            <person name="Stock S.P."/>
            <person name="Adams B.J."/>
            <person name="Sternberg P.W."/>
            <person name="Mortazavi A."/>
        </authorList>
    </citation>
    <scope>NUCLEOTIDE SEQUENCE [LARGE SCALE GENOMIC DNA]</scope>
    <source>
        <strain evidence="2 3">ALL</strain>
    </source>
</reference>
<reference evidence="2 3" key="2">
    <citation type="journal article" date="2019" name="G3 (Bethesda)">
        <title>Hybrid Assembly of the Genome of the Entomopathogenic Nematode Steinernema carpocapsae Identifies the X-Chromosome.</title>
        <authorList>
            <person name="Serra L."/>
            <person name="Macchietto M."/>
            <person name="Macias-Munoz A."/>
            <person name="McGill C.J."/>
            <person name="Rodriguez I.M."/>
            <person name="Rodriguez B."/>
            <person name="Murad R."/>
            <person name="Mortazavi A."/>
        </authorList>
    </citation>
    <scope>NUCLEOTIDE SEQUENCE [LARGE SCALE GENOMIC DNA]</scope>
    <source>
        <strain evidence="2 3">ALL</strain>
    </source>
</reference>
<evidence type="ECO:0000313" key="2">
    <source>
        <dbReference type="EMBL" id="TKR89243.1"/>
    </source>
</evidence>
<feature type="chain" id="PRO_5020616442" description="Activin types I and II receptor domain-containing protein" evidence="1">
    <location>
        <begin position="19"/>
        <end position="125"/>
    </location>
</feature>
<name>A0A4U5P0U0_STECR</name>
<evidence type="ECO:0000256" key="1">
    <source>
        <dbReference type="SAM" id="SignalP"/>
    </source>
</evidence>
<comment type="caution">
    <text evidence="2">The sequence shown here is derived from an EMBL/GenBank/DDBJ whole genome shotgun (WGS) entry which is preliminary data.</text>
</comment>
<sequence>MRPLFVLLLLATSSFVASFINCNCNNFGNPEIPCIQNRCQGAYCFIYKSVRIRDGTQMEVGQSCNNNEIQMRNASCVNMQEMEFNKTVCHCFTEMCNSDTLFRDSVPRKNYYTSFILCGFVWLIK</sequence>
<evidence type="ECO:0008006" key="4">
    <source>
        <dbReference type="Google" id="ProtNLM"/>
    </source>
</evidence>
<gene>
    <name evidence="2" type="ORF">L596_013379</name>
</gene>
<keyword evidence="3" id="KW-1185">Reference proteome</keyword>
<dbReference type="Proteomes" id="UP000298663">
    <property type="component" value="Unassembled WGS sequence"/>
</dbReference>
<evidence type="ECO:0000313" key="3">
    <source>
        <dbReference type="Proteomes" id="UP000298663"/>
    </source>
</evidence>
<proteinExistence type="predicted"/>
<dbReference type="EMBL" id="AZBU02000003">
    <property type="protein sequence ID" value="TKR89243.1"/>
    <property type="molecule type" value="Genomic_DNA"/>
</dbReference>